<dbReference type="Gene3D" id="3.90.1150.10">
    <property type="entry name" value="Aspartate Aminotransferase, domain 1"/>
    <property type="match status" value="1"/>
</dbReference>
<dbReference type="InterPro" id="IPR015422">
    <property type="entry name" value="PyrdxlP-dep_Trfase_small"/>
</dbReference>
<comment type="caution">
    <text evidence="1">The sequence shown here is derived from an EMBL/GenBank/DDBJ whole genome shotgun (WGS) entry which is preliminary data.</text>
</comment>
<protein>
    <submittedName>
        <fullName evidence="1">DNA-binding transcriptional regulator, MocR family, contains an aminotransferase domain</fullName>
    </submittedName>
</protein>
<dbReference type="AlphaFoldDB" id="A0AAQ1MBR1"/>
<name>A0AAQ1MBR1_9FIRM</name>
<keyword evidence="1" id="KW-0032">Aminotransferase</keyword>
<dbReference type="InterPro" id="IPR015424">
    <property type="entry name" value="PyrdxlP-dep_Trfase"/>
</dbReference>
<dbReference type="InterPro" id="IPR015421">
    <property type="entry name" value="PyrdxlP-dep_Trfase_major"/>
</dbReference>
<dbReference type="Proteomes" id="UP000184089">
    <property type="component" value="Unassembled WGS sequence"/>
</dbReference>
<dbReference type="Gene3D" id="3.40.640.10">
    <property type="entry name" value="Type I PLP-dependent aspartate aminotransferase-like (Major domain)"/>
    <property type="match status" value="1"/>
</dbReference>
<evidence type="ECO:0000313" key="2">
    <source>
        <dbReference type="Proteomes" id="UP000184089"/>
    </source>
</evidence>
<proteinExistence type="predicted"/>
<accession>A0AAQ1MBR1</accession>
<dbReference type="Pfam" id="PF12897">
    <property type="entry name" value="Asp_aminotransf"/>
    <property type="match status" value="1"/>
</dbReference>
<dbReference type="GO" id="GO:0004069">
    <property type="term" value="F:L-aspartate:2-oxoglutarate aminotransferase activity"/>
    <property type="evidence" value="ECO:0007669"/>
    <property type="project" value="InterPro"/>
</dbReference>
<dbReference type="RefSeq" id="WP_243148045.1">
    <property type="nucleotide sequence ID" value="NZ_FQVY01000001.1"/>
</dbReference>
<reference evidence="2" key="1">
    <citation type="submission" date="2016-11" db="EMBL/GenBank/DDBJ databases">
        <authorList>
            <person name="Jaros S."/>
            <person name="Januszkiewicz K."/>
            <person name="Wedrychowicz H."/>
        </authorList>
    </citation>
    <scope>NUCLEOTIDE SEQUENCE [LARGE SCALE GENOMIC DNA]</scope>
    <source>
        <strain evidence="2">DSM 4029</strain>
    </source>
</reference>
<dbReference type="SUPFAM" id="SSF53383">
    <property type="entry name" value="PLP-dependent transferases"/>
    <property type="match status" value="1"/>
</dbReference>
<keyword evidence="1" id="KW-0238">DNA-binding</keyword>
<gene>
    <name evidence="1" type="ORF">SAMN05444424_0639</name>
</gene>
<sequence length="432" mass="47686">MAKEYGEMGLREAAAELSSLRAAYREAAAKGLSLDMSRGKPCSEQLALSMEMYDVLREEGDYFSEDGSDCRNYGFFDGLPEAKRLFGELLGVGEDQIFIGGNSSLNLMYDVIAKYLLKGALGSERPWGKEKKVKFLCPAPGYDRHFGICEALDIEMIPVAMTPQGPDMDRLEALAAADPLIKGVWCVPQYQNPEGTSFSDETVRRFAAMKPAAKDFTIFWDNAYMVHDLYPDRRDRVLDILRCCEEAGCPDRPIVFASTSKISFPGAGVAVIAASRANMARIKALTVPQTIGFDKINQLRHVRFFGSAQGIAEHMKKHADILRPKFELVEQMLQQELGGLGIACWTKPLGGYFISFYTEPGCAKRVEQLCQEAGVKLTPVGATYPYGKDPDDANIRIAPTYPPLEELASAISILCLATRIASLEKRLEQKAA</sequence>
<dbReference type="EMBL" id="FQVY01000001">
    <property type="protein sequence ID" value="SHF77544.1"/>
    <property type="molecule type" value="Genomic_DNA"/>
</dbReference>
<evidence type="ECO:0000313" key="1">
    <source>
        <dbReference type="EMBL" id="SHF77544.1"/>
    </source>
</evidence>
<dbReference type="PANTHER" id="PTHR43799">
    <property type="entry name" value="AMINOTRANSFERASE, PUTATIVE-RELATED"/>
    <property type="match status" value="1"/>
</dbReference>
<dbReference type="GO" id="GO:0003677">
    <property type="term" value="F:DNA binding"/>
    <property type="evidence" value="ECO:0007669"/>
    <property type="project" value="UniProtKB-KW"/>
</dbReference>
<keyword evidence="1" id="KW-0808">Transferase</keyword>
<dbReference type="PANTHER" id="PTHR43799:SF1">
    <property type="entry name" value="ASPARTATE AMINOTRANSFERASE"/>
    <property type="match status" value="1"/>
</dbReference>
<organism evidence="1 2">
    <name type="scientific">Bittarella massiliensis</name>
    <name type="common">ex Durand et al. 2017</name>
    <dbReference type="NCBI Taxonomy" id="1720313"/>
    <lineage>
        <taxon>Bacteria</taxon>
        <taxon>Bacillati</taxon>
        <taxon>Bacillota</taxon>
        <taxon>Clostridia</taxon>
        <taxon>Eubacteriales</taxon>
        <taxon>Oscillospiraceae</taxon>
        <taxon>Bittarella (ex Durand et al. 2017)</taxon>
    </lineage>
</organism>
<dbReference type="InterPro" id="IPR024551">
    <property type="entry name" value="AspAT_Ic"/>
</dbReference>